<protein>
    <submittedName>
        <fullName evidence="2">Uncharacterized protein</fullName>
    </submittedName>
</protein>
<evidence type="ECO:0000313" key="2">
    <source>
        <dbReference type="EMBL" id="QMV84088.1"/>
    </source>
</evidence>
<dbReference type="EMBL" id="CP059833">
    <property type="protein sequence ID" value="QMV84088.1"/>
    <property type="molecule type" value="Genomic_DNA"/>
</dbReference>
<dbReference type="RefSeq" id="WP_182384898.1">
    <property type="nucleotide sequence ID" value="NZ_CP059833.1"/>
</dbReference>
<dbReference type="Proteomes" id="UP000515570">
    <property type="component" value="Chromosome"/>
</dbReference>
<feature type="region of interest" description="Disordered" evidence="1">
    <location>
        <begin position="36"/>
        <end position="59"/>
    </location>
</feature>
<evidence type="ECO:0000313" key="3">
    <source>
        <dbReference type="Proteomes" id="UP000515570"/>
    </source>
</evidence>
<gene>
    <name evidence="2" type="ORF">HW450_06745</name>
</gene>
<sequence>MNTNTYQFPKPLEVVDFEELIKDENGEPIPYIACSIPDDPSDHYDADGNPLPDDDINLP</sequence>
<accession>A0A7G5FBU7</accession>
<evidence type="ECO:0000256" key="1">
    <source>
        <dbReference type="SAM" id="MobiDB-lite"/>
    </source>
</evidence>
<organism evidence="2 3">
    <name type="scientific">Corynebacterium hindlerae</name>
    <dbReference type="NCBI Taxonomy" id="699041"/>
    <lineage>
        <taxon>Bacteria</taxon>
        <taxon>Bacillati</taxon>
        <taxon>Actinomycetota</taxon>
        <taxon>Actinomycetes</taxon>
        <taxon>Mycobacteriales</taxon>
        <taxon>Corynebacteriaceae</taxon>
        <taxon>Corynebacterium</taxon>
    </lineage>
</organism>
<proteinExistence type="predicted"/>
<reference evidence="2 3" key="1">
    <citation type="submission" date="2020-07" db="EMBL/GenBank/DDBJ databases">
        <title>non toxigenic Corynebacterium sp. nov from a clinical source.</title>
        <authorList>
            <person name="Bernier A.-M."/>
            <person name="Bernard K."/>
        </authorList>
    </citation>
    <scope>NUCLEOTIDE SEQUENCE [LARGE SCALE GENOMIC DNA]</scope>
    <source>
        <strain evidence="3">NML 93-0612</strain>
    </source>
</reference>
<keyword evidence="3" id="KW-1185">Reference proteome</keyword>
<name>A0A7G5FBU7_9CORY</name>
<dbReference type="AlphaFoldDB" id="A0A7G5FBU7"/>